<dbReference type="Proteomes" id="UP000324800">
    <property type="component" value="Unassembled WGS sequence"/>
</dbReference>
<sequence length="17" mass="1962">MARHCTLARPVLHVMAR</sequence>
<accession>A0A5J4WY04</accession>
<evidence type="ECO:0000313" key="1">
    <source>
        <dbReference type="EMBL" id="KAA6399731.1"/>
    </source>
</evidence>
<comment type="caution">
    <text evidence="1">The sequence shown here is derived from an EMBL/GenBank/DDBJ whole genome shotgun (WGS) entry which is preliminary data.</text>
</comment>
<dbReference type="EMBL" id="SNRW01000692">
    <property type="protein sequence ID" value="KAA6399731.1"/>
    <property type="molecule type" value="Genomic_DNA"/>
</dbReference>
<evidence type="ECO:0000313" key="2">
    <source>
        <dbReference type="Proteomes" id="UP000324800"/>
    </source>
</evidence>
<feature type="non-terminal residue" evidence="1">
    <location>
        <position position="17"/>
    </location>
</feature>
<proteinExistence type="predicted"/>
<name>A0A5J4WY04_9EUKA</name>
<dbReference type="AlphaFoldDB" id="A0A5J4WY04"/>
<protein>
    <submittedName>
        <fullName evidence="1">Uncharacterized protein</fullName>
    </submittedName>
</protein>
<gene>
    <name evidence="1" type="ORF">EZS28_004737</name>
</gene>
<organism evidence="1 2">
    <name type="scientific">Streblomastix strix</name>
    <dbReference type="NCBI Taxonomy" id="222440"/>
    <lineage>
        <taxon>Eukaryota</taxon>
        <taxon>Metamonada</taxon>
        <taxon>Preaxostyla</taxon>
        <taxon>Oxymonadida</taxon>
        <taxon>Streblomastigidae</taxon>
        <taxon>Streblomastix</taxon>
    </lineage>
</organism>
<reference evidence="1 2" key="1">
    <citation type="submission" date="2019-03" db="EMBL/GenBank/DDBJ databases">
        <title>Single cell metagenomics reveals metabolic interactions within the superorganism composed of flagellate Streblomastix strix and complex community of Bacteroidetes bacteria on its surface.</title>
        <authorList>
            <person name="Treitli S.C."/>
            <person name="Kolisko M."/>
            <person name="Husnik F."/>
            <person name="Keeling P."/>
            <person name="Hampl V."/>
        </authorList>
    </citation>
    <scope>NUCLEOTIDE SEQUENCE [LARGE SCALE GENOMIC DNA]</scope>
    <source>
        <strain evidence="1">ST1C</strain>
    </source>
</reference>